<dbReference type="EMBL" id="BDCR01000003">
    <property type="protein sequence ID" value="GAT62976.1"/>
    <property type="molecule type" value="Genomic_DNA"/>
</dbReference>
<reference evidence="2" key="2">
    <citation type="journal article" date="2017" name="Genome Announc.">
        <title>Draft genome sequence of Paludibacter jiangxiensis NM7(T), a propionate-producing fermentative bacterium.</title>
        <authorList>
            <person name="Qiu Y.-L."/>
            <person name="Tourlousse D.M."/>
            <person name="Matsuura N."/>
            <person name="Ohashi A."/>
            <person name="Sekiguchi Y."/>
        </authorList>
    </citation>
    <scope>NUCLEOTIDE SEQUENCE [LARGE SCALE GENOMIC DNA]</scope>
    <source>
        <strain evidence="2">NM7</strain>
    </source>
</reference>
<name>A0A170ZSM6_9BACT</name>
<accession>A0A170ZSM6</accession>
<dbReference type="Pfam" id="PF08713">
    <property type="entry name" value="DNA_alkylation"/>
    <property type="match status" value="1"/>
</dbReference>
<dbReference type="OrthoDB" id="9775346at2"/>
<keyword evidence="2" id="KW-1185">Reference proteome</keyword>
<gene>
    <name evidence="1" type="ORF">PJIAN_3288</name>
</gene>
<dbReference type="InterPro" id="IPR016024">
    <property type="entry name" value="ARM-type_fold"/>
</dbReference>
<proteinExistence type="predicted"/>
<dbReference type="Gene3D" id="1.25.10.90">
    <property type="match status" value="1"/>
</dbReference>
<protein>
    <submittedName>
        <fullName evidence="1">3-methyladenine DNA glycosylase AlkD</fullName>
    </submittedName>
</protein>
<organism evidence="1 2">
    <name type="scientific">Paludibacter jiangxiensis</name>
    <dbReference type="NCBI Taxonomy" id="681398"/>
    <lineage>
        <taxon>Bacteria</taxon>
        <taxon>Pseudomonadati</taxon>
        <taxon>Bacteroidota</taxon>
        <taxon>Bacteroidia</taxon>
        <taxon>Bacteroidales</taxon>
        <taxon>Paludibacteraceae</taxon>
        <taxon>Paludibacter</taxon>
    </lineage>
</organism>
<dbReference type="SUPFAM" id="SSF48371">
    <property type="entry name" value="ARM repeat"/>
    <property type="match status" value="1"/>
</dbReference>
<evidence type="ECO:0000313" key="1">
    <source>
        <dbReference type="EMBL" id="GAT62976.1"/>
    </source>
</evidence>
<dbReference type="PANTHER" id="PTHR34070">
    <property type="entry name" value="ARMADILLO-TYPE FOLD"/>
    <property type="match status" value="1"/>
</dbReference>
<sequence length="239" mass="28152">MTSKELIADIRTYCEAHADEAMVKKYSRYFKGEYNAYGLTQHLLEDKVRQLQEEKGVSLELMLEAAPELIAAPKYEEASFVFRMLDVNKKQYSREVFDRIATWYGVGIRNWAHADVLGMMILPVFLEKGIVEPEDFRPWLSAANPFQRRSVPVTFIKHIKKHHEAIEPFFTFLEPLMSDPIREVHQGIGWYLREAWKLAPEPTEAFLLKWKETAARLIFQYACEKMTKEKKELFRRSKK</sequence>
<dbReference type="PANTHER" id="PTHR34070:SF1">
    <property type="entry name" value="DNA ALKYLATION REPAIR PROTEIN"/>
    <property type="match status" value="1"/>
</dbReference>
<dbReference type="Proteomes" id="UP000076586">
    <property type="component" value="Unassembled WGS sequence"/>
</dbReference>
<dbReference type="RefSeq" id="WP_068703756.1">
    <property type="nucleotide sequence ID" value="NZ_BDCR01000003.1"/>
</dbReference>
<dbReference type="InterPro" id="IPR014825">
    <property type="entry name" value="DNA_alkylation"/>
</dbReference>
<dbReference type="AlphaFoldDB" id="A0A170ZSM6"/>
<reference evidence="2" key="1">
    <citation type="submission" date="2016-04" db="EMBL/GenBank/DDBJ databases">
        <title>Draft genome sequence of Paludibacter jiangxiensis strain NM7.</title>
        <authorList>
            <person name="Qiu Y."/>
            <person name="Matsuura N."/>
            <person name="Ohashi A."/>
            <person name="Tourlousse M.D."/>
            <person name="Sekiguchi Y."/>
        </authorList>
    </citation>
    <scope>NUCLEOTIDE SEQUENCE [LARGE SCALE GENOMIC DNA]</scope>
    <source>
        <strain evidence="2">NM7</strain>
    </source>
</reference>
<dbReference type="STRING" id="681398.PJIAN_3288"/>
<comment type="caution">
    <text evidence="1">The sequence shown here is derived from an EMBL/GenBank/DDBJ whole genome shotgun (WGS) entry which is preliminary data.</text>
</comment>
<evidence type="ECO:0000313" key="2">
    <source>
        <dbReference type="Proteomes" id="UP000076586"/>
    </source>
</evidence>